<keyword evidence="2" id="KW-1185">Reference proteome</keyword>
<gene>
    <name evidence="1" type="ORF">ECE50_024825</name>
</gene>
<dbReference type="PANTHER" id="PTHR19353">
    <property type="entry name" value="FATTY ACID DESATURASE 2"/>
    <property type="match status" value="1"/>
</dbReference>
<dbReference type="AlphaFoldDB" id="A0A3S1D0X8"/>
<reference evidence="1" key="1">
    <citation type="submission" date="2020-05" db="EMBL/GenBank/DDBJ databases">
        <title>Chitinophaga laudate sp. nov., isolated from a tropical peat swamp.</title>
        <authorList>
            <person name="Goh C.B.S."/>
            <person name="Lee M.S."/>
            <person name="Parimannan S."/>
            <person name="Pasbakhsh P."/>
            <person name="Yule C.M."/>
            <person name="Rajandas H."/>
            <person name="Loke S."/>
            <person name="Croft L."/>
            <person name="Tan J.B.L."/>
        </authorList>
    </citation>
    <scope>NUCLEOTIDE SEQUENCE</scope>
    <source>
        <strain evidence="1">Mgbs1</strain>
    </source>
</reference>
<dbReference type="EMBL" id="RIAR02000001">
    <property type="protein sequence ID" value="NSL90083.1"/>
    <property type="molecule type" value="Genomic_DNA"/>
</dbReference>
<name>A0A3S1D0X8_9BACT</name>
<dbReference type="OrthoDB" id="9769653at2"/>
<dbReference type="PANTHER" id="PTHR19353:SF73">
    <property type="entry name" value="FATTY ACID DESATURASE"/>
    <property type="match status" value="1"/>
</dbReference>
<dbReference type="Proteomes" id="UP000281028">
    <property type="component" value="Unassembled WGS sequence"/>
</dbReference>
<evidence type="ECO:0000313" key="2">
    <source>
        <dbReference type="Proteomes" id="UP000281028"/>
    </source>
</evidence>
<comment type="caution">
    <text evidence="1">The sequence shown here is derived from an EMBL/GenBank/DDBJ whole genome shotgun (WGS) entry which is preliminary data.</text>
</comment>
<dbReference type="GO" id="GO:0016717">
    <property type="term" value="F:oxidoreductase activity, acting on paired donors, with oxidation of a pair of donors resulting in the reduction of molecular oxygen to two molecules of water"/>
    <property type="evidence" value="ECO:0007669"/>
    <property type="project" value="TreeGrafter"/>
</dbReference>
<sequence>MLQGKELILATKPYACEKRALSWLYTISTLCLLTLALTGTLTAPWLVARLACSVLSGLLIVRMFVIYHDHQHHAILHHSHLANIIMTFFGIYVLAPSSIWKRSHDYHHKHNSKLFSASIGSYPIVTRRKFEAMTPGERRSYLFTRHPLTIAAGYLFMFLIGMCLQSFTSSPRKHMDSLIALIIHIGGSVMLWYFLGWQSWVLFVGIPFTIACSIGAYLFYAQHNFPGVVFSDNEDWCYDKAALLSSSHMLMHPVMAWFTANIGHHHIHHLNARIPFYRLPEVMQRIPELQTATTTSLRFRDIRACFRLKVWDPELNRMICKKEIRTIRAAALQMTPEPVAIPG</sequence>
<evidence type="ECO:0000313" key="1">
    <source>
        <dbReference type="EMBL" id="NSL90083.1"/>
    </source>
</evidence>
<proteinExistence type="predicted"/>
<dbReference type="GO" id="GO:0006629">
    <property type="term" value="P:lipid metabolic process"/>
    <property type="evidence" value="ECO:0007669"/>
    <property type="project" value="InterPro"/>
</dbReference>
<dbReference type="GO" id="GO:0016020">
    <property type="term" value="C:membrane"/>
    <property type="evidence" value="ECO:0007669"/>
    <property type="project" value="TreeGrafter"/>
</dbReference>
<accession>A0A3S1D0X8</accession>
<dbReference type="Pfam" id="PF00487">
    <property type="entry name" value="FA_desaturase"/>
    <property type="match status" value="1"/>
</dbReference>
<dbReference type="InterPro" id="IPR005804">
    <property type="entry name" value="FA_desaturase_dom"/>
</dbReference>
<protein>
    <submittedName>
        <fullName evidence="1">Fatty acid desaturase</fullName>
    </submittedName>
</protein>
<organism evidence="1 2">
    <name type="scientific">Chitinophaga solisilvae</name>
    <dbReference type="NCBI Taxonomy" id="1233460"/>
    <lineage>
        <taxon>Bacteria</taxon>
        <taxon>Pseudomonadati</taxon>
        <taxon>Bacteroidota</taxon>
        <taxon>Chitinophagia</taxon>
        <taxon>Chitinophagales</taxon>
        <taxon>Chitinophagaceae</taxon>
        <taxon>Chitinophaga</taxon>
    </lineage>
</organism>
<dbReference type="InterPro" id="IPR012171">
    <property type="entry name" value="Fatty_acid_desaturase"/>
</dbReference>